<reference evidence="1 2" key="1">
    <citation type="submission" date="2019-01" db="EMBL/GenBank/DDBJ databases">
        <title>Novel species of Nocardioides.</title>
        <authorList>
            <person name="Liu Q."/>
            <person name="Xin Y.-H."/>
        </authorList>
    </citation>
    <scope>NUCLEOTIDE SEQUENCE [LARGE SCALE GENOMIC DNA]</scope>
    <source>
        <strain evidence="1 2">HLT3-15</strain>
    </source>
</reference>
<comment type="caution">
    <text evidence="1">The sequence shown here is derived from an EMBL/GenBank/DDBJ whole genome shotgun (WGS) entry which is preliminary data.</text>
</comment>
<dbReference type="EMBL" id="SDWS01000003">
    <property type="protein sequence ID" value="RYB91557.1"/>
    <property type="molecule type" value="Genomic_DNA"/>
</dbReference>
<gene>
    <name evidence="1" type="ORF">EUA06_09595</name>
</gene>
<dbReference type="InterPro" id="IPR012341">
    <property type="entry name" value="6hp_glycosidase-like_sf"/>
</dbReference>
<dbReference type="GO" id="GO:0005975">
    <property type="term" value="P:carbohydrate metabolic process"/>
    <property type="evidence" value="ECO:0007669"/>
    <property type="project" value="InterPro"/>
</dbReference>
<name>A0A4Q2RRK6_9ACTN</name>
<evidence type="ECO:0008006" key="3">
    <source>
        <dbReference type="Google" id="ProtNLM"/>
    </source>
</evidence>
<dbReference type="SMART" id="SM01260">
    <property type="entry name" value="LANC_like"/>
    <property type="match status" value="1"/>
</dbReference>
<dbReference type="GO" id="GO:0031179">
    <property type="term" value="P:peptide modification"/>
    <property type="evidence" value="ECO:0007669"/>
    <property type="project" value="InterPro"/>
</dbReference>
<dbReference type="AlphaFoldDB" id="A0A4Q2RRK6"/>
<sequence length="455" mass="49487">MTSRGPAARCDHRGVTTSEQYADLGEAAWRWVLDQVRWDDDGPWIPESVPHDGGPPEDRDGMHSGIGGLAHVLAELREARPWTDEEQRLADGIATRIRGNLATTTAYSYFDGLVSDLGVLWALKSDGAEEAVARLAELMTDDGWEQPWLESPPFAEHSRINDATLGTAGNLLGAVWAHRHGTPGAESLATRAADLLLAEAEPTEAGTNWRFFPRRFADDVPPARRDRQMPNWSHGLAGIAASLAVAGTTLGRDDLIAAARSGAEHLVTLGDTSGGGFVVPRVIPDQADTDHVTYTWCHGPTGTSLLFTALEHAGVTEVTGETPEQWHRRCLRSIRVSGIPERLRPGFWDNDGRCCGTAGVGDVFLDAWQRRGVDDDLAFAQVLGDALVERAVVDGDGACWRFTEHRNEDPLLPPGVGWMQGTAGIAAYLLRLARVLREGRTTPAVARLDTWWNLP</sequence>
<dbReference type="InterPro" id="IPR007822">
    <property type="entry name" value="LANC-like"/>
</dbReference>
<proteinExistence type="predicted"/>
<dbReference type="Proteomes" id="UP000291838">
    <property type="component" value="Unassembled WGS sequence"/>
</dbReference>
<dbReference type="Pfam" id="PF05147">
    <property type="entry name" value="LANC_like"/>
    <property type="match status" value="1"/>
</dbReference>
<accession>A0A4Q2RRK6</accession>
<dbReference type="Gene3D" id="1.50.10.10">
    <property type="match status" value="1"/>
</dbReference>
<dbReference type="SUPFAM" id="SSF158745">
    <property type="entry name" value="LanC-like"/>
    <property type="match status" value="1"/>
</dbReference>
<organism evidence="1 2">
    <name type="scientific">Nocardioides glacieisoli</name>
    <dbReference type="NCBI Taxonomy" id="1168730"/>
    <lineage>
        <taxon>Bacteria</taxon>
        <taxon>Bacillati</taxon>
        <taxon>Actinomycetota</taxon>
        <taxon>Actinomycetes</taxon>
        <taxon>Propionibacteriales</taxon>
        <taxon>Nocardioidaceae</taxon>
        <taxon>Nocardioides</taxon>
    </lineage>
</organism>
<dbReference type="CDD" id="cd04434">
    <property type="entry name" value="LanC_like"/>
    <property type="match status" value="1"/>
</dbReference>
<evidence type="ECO:0000313" key="1">
    <source>
        <dbReference type="EMBL" id="RYB91557.1"/>
    </source>
</evidence>
<evidence type="ECO:0000313" key="2">
    <source>
        <dbReference type="Proteomes" id="UP000291838"/>
    </source>
</evidence>
<dbReference type="OrthoDB" id="3863115at2"/>
<protein>
    <recommendedName>
        <fullName evidence="3">Lanthionine synthetase</fullName>
    </recommendedName>
</protein>
<dbReference type="PRINTS" id="PR01950">
    <property type="entry name" value="LANCSUPER"/>
</dbReference>
<keyword evidence="2" id="KW-1185">Reference proteome</keyword>